<dbReference type="STRING" id="1033810.HLPCO_002190"/>
<dbReference type="SUPFAM" id="SSF48452">
    <property type="entry name" value="TPR-like"/>
    <property type="match status" value="1"/>
</dbReference>
<name>F7PRG7_9MOLU</name>
<dbReference type="PANTHER" id="PTHR37841">
    <property type="entry name" value="GLR2918 PROTEIN"/>
    <property type="match status" value="1"/>
</dbReference>
<comment type="caution">
    <text evidence="2">The sequence shown here is derived from an EMBL/GenBank/DDBJ whole genome shotgun (WGS) entry which is preliminary data.</text>
</comment>
<feature type="domain" description="DUF3298" evidence="1">
    <location>
        <begin position="736"/>
        <end position="810"/>
    </location>
</feature>
<protein>
    <submittedName>
        <fullName evidence="2">KWG leptospira repeat protein</fullName>
    </submittedName>
</protein>
<dbReference type="Proteomes" id="UP000005707">
    <property type="component" value="Unassembled WGS sequence"/>
</dbReference>
<dbReference type="Pfam" id="PF11738">
    <property type="entry name" value="DUF3298"/>
    <property type="match status" value="1"/>
</dbReference>
<dbReference type="PANTHER" id="PTHR37841:SF1">
    <property type="entry name" value="DUF3298 DOMAIN-CONTAINING PROTEIN"/>
    <property type="match status" value="1"/>
</dbReference>
<evidence type="ECO:0000313" key="2">
    <source>
        <dbReference type="EMBL" id="ERJ11707.1"/>
    </source>
</evidence>
<dbReference type="Gene3D" id="3.90.640.20">
    <property type="entry name" value="Heat-shock cognate protein, ATPase"/>
    <property type="match status" value="1"/>
</dbReference>
<reference evidence="2 3" key="1">
    <citation type="journal article" date="2011" name="J. Bacteriol.">
        <title>Genome sequence of Haloplasma contractile, an unusual contractile bacterium from a deep-sea anoxic brine lake.</title>
        <authorList>
            <person name="Antunes A."/>
            <person name="Alam I."/>
            <person name="El Dorry H."/>
            <person name="Siam R."/>
            <person name="Robertson A."/>
            <person name="Bajic V.B."/>
            <person name="Stingl U."/>
        </authorList>
    </citation>
    <scope>NUCLEOTIDE SEQUENCE [LARGE SCALE GENOMIC DNA]</scope>
    <source>
        <strain evidence="2 3">SSD-17B</strain>
    </source>
</reference>
<dbReference type="InterPro" id="IPR021729">
    <property type="entry name" value="DUF3298"/>
</dbReference>
<dbReference type="AlphaFoldDB" id="F7PRG7"/>
<dbReference type="InParanoid" id="F7PRG7"/>
<evidence type="ECO:0000259" key="1">
    <source>
        <dbReference type="Pfam" id="PF11738"/>
    </source>
</evidence>
<dbReference type="OrthoDB" id="5637at2"/>
<dbReference type="InterPro" id="IPR037126">
    <property type="entry name" value="PdaC/RsiV-like_sf"/>
</dbReference>
<reference evidence="2 3" key="2">
    <citation type="journal article" date="2013" name="PLoS ONE">
        <title>INDIGO - INtegrated Data Warehouse of MIcrobial GenOmes with Examples from the Red Sea Extremophiles.</title>
        <authorList>
            <person name="Alam I."/>
            <person name="Antunes A."/>
            <person name="Kamau A.A."/>
            <person name="Ba Alawi W."/>
            <person name="Kalkatawi M."/>
            <person name="Stingl U."/>
            <person name="Bajic V.B."/>
        </authorList>
    </citation>
    <scope>NUCLEOTIDE SEQUENCE [LARGE SCALE GENOMIC DNA]</scope>
    <source>
        <strain evidence="2 3">SSD-17B</strain>
    </source>
</reference>
<gene>
    <name evidence="2" type="ORF">HLPCO_002190</name>
</gene>
<keyword evidence="3" id="KW-1185">Reference proteome</keyword>
<proteinExistence type="predicted"/>
<organism evidence="2 3">
    <name type="scientific">Haloplasma contractile SSD-17B</name>
    <dbReference type="NCBI Taxonomy" id="1033810"/>
    <lineage>
        <taxon>Bacteria</taxon>
        <taxon>Bacillati</taxon>
        <taxon>Mycoplasmatota</taxon>
        <taxon>Mollicutes</taxon>
        <taxon>Haloplasmatales</taxon>
        <taxon>Haloplasmataceae</taxon>
        <taxon>Haloplasma</taxon>
    </lineage>
</organism>
<dbReference type="RefSeq" id="WP_008824426.1">
    <property type="nucleotide sequence ID" value="NZ_AFNU02000008.1"/>
</dbReference>
<dbReference type="Gene3D" id="3.30.565.40">
    <property type="entry name" value="Fervidobacterium nodosum Rt17-B1 like"/>
    <property type="match status" value="1"/>
</dbReference>
<dbReference type="eggNOG" id="COG5513">
    <property type="taxonomic scope" value="Bacteria"/>
</dbReference>
<dbReference type="eggNOG" id="COG0457">
    <property type="taxonomic scope" value="Bacteria"/>
</dbReference>
<evidence type="ECO:0000313" key="3">
    <source>
        <dbReference type="Proteomes" id="UP000005707"/>
    </source>
</evidence>
<dbReference type="Pfam" id="PF14903">
    <property type="entry name" value="WG_beta_rep"/>
    <property type="match status" value="5"/>
</dbReference>
<dbReference type="InterPro" id="IPR011990">
    <property type="entry name" value="TPR-like_helical_dom_sf"/>
</dbReference>
<accession>F7PRG7</accession>
<dbReference type="InterPro" id="IPR032774">
    <property type="entry name" value="WG_beta_rep"/>
</dbReference>
<dbReference type="Gene3D" id="1.25.40.10">
    <property type="entry name" value="Tetratricopeptide repeat domain"/>
    <property type="match status" value="1"/>
</dbReference>
<sequence>MEKDEFLKHLIKGYLPEGATLLVMDQPYDYKMIGSGSLDEDDVKEVVAAYEFNNHCYILILKYTDQKWNVIETIDMGEYEVSYLKVASVTSKTKSSIILGLKLNNNCSKLQIIDYTKNNTFKKLINQDIIYNEIDVYDMEGEKSTDGKVEIALWKKDEKEAYDVNIYRWSKTQLTYAIDVYKSYFKTVMKYYRDLVDREPDESIYWFYLALAYLKLDQKDHAIKSIDKALMLENPYPSESYLKSLKDMTTRRGMNRALKLYPASKRTTSGTKWGYINQDGKFVIKPIYQNTKEFDKFTGLAVVKEDSYLGLIDRFGNYVIKPKFLEINGFSEGLAIVVDEEGFKVTDETGTIITNQVYDFIGNYSEKRAVFRITSDEGEALYGYLDEQGNEVIEASYLDANDFYEERAVVKIEDNQFGLITPKNQVIERYDYNYVGPYASEDKLIFKKDKSKKYGYISTAGAIVLPATYSDANPFKDSRAIVNMSSKKNKYGVINSKGDFVIKPEYFELKNLGEGRFAVGKAIDDDQPYRGTRYAIADQDGNFLTNFTYYNVSDYKDWIATAYDVRDTFFINMSGGVMSALPIVVGSGTLDYLNQLIKAEVDYRTSYLTPRDDIIYEQNKEVPLSKRKTFVVEEKYRPNMDYLVYYPQIKGLPNHLTEQIVNERLEEESKADEAVPSDMLLNYTLYGDFEIIFNHKQLVTIVITTYKYEFGSAHGVTEQFYAHIDLKTGRFYKLGDLFKKNSDYKGKIETMIKEQVEETEQYDYVFEDADFFIKDDQIFALDQNTLTIYYKPYEIAPYVAGFPSFTVPFSDIDSIINKKGEFYKSFN</sequence>
<dbReference type="eggNOG" id="COG5263">
    <property type="taxonomic scope" value="Bacteria"/>
</dbReference>
<dbReference type="EMBL" id="AFNU02000008">
    <property type="protein sequence ID" value="ERJ11707.1"/>
    <property type="molecule type" value="Genomic_DNA"/>
</dbReference>